<dbReference type="InParanoid" id="U5DLF2"/>
<keyword evidence="3" id="KW-1185">Reference proteome</keyword>
<gene>
    <name evidence="2" type="ORF">KR51_00016960</name>
</gene>
<proteinExistence type="predicted"/>
<organism evidence="2 3">
    <name type="scientific">Rubidibacter lacunae KORDI 51-2</name>
    <dbReference type="NCBI Taxonomy" id="582515"/>
    <lineage>
        <taxon>Bacteria</taxon>
        <taxon>Bacillati</taxon>
        <taxon>Cyanobacteriota</taxon>
        <taxon>Cyanophyceae</taxon>
        <taxon>Oscillatoriophycideae</taxon>
        <taxon>Chroococcales</taxon>
        <taxon>Aphanothecaceae</taxon>
        <taxon>Rubidibacter</taxon>
    </lineage>
</organism>
<comment type="caution">
    <text evidence="2">The sequence shown here is derived from an EMBL/GenBank/DDBJ whole genome shotgun (WGS) entry which is preliminary data.</text>
</comment>
<dbReference type="Proteomes" id="UP000016960">
    <property type="component" value="Unassembled WGS sequence"/>
</dbReference>
<accession>U5DLF2</accession>
<dbReference type="AlphaFoldDB" id="U5DLF2"/>
<evidence type="ECO:0000313" key="3">
    <source>
        <dbReference type="Proteomes" id="UP000016960"/>
    </source>
</evidence>
<dbReference type="STRING" id="582515.KR51_00016960"/>
<sequence length="51" mass="5454">MFVRPRVVASDAASSFSPSKPDAPQPESLPPRIEPHGSPCSRQARQLVAPT</sequence>
<feature type="region of interest" description="Disordered" evidence="1">
    <location>
        <begin position="1"/>
        <end position="51"/>
    </location>
</feature>
<name>U5DLF2_9CHRO</name>
<evidence type="ECO:0000313" key="2">
    <source>
        <dbReference type="EMBL" id="ERN41702.1"/>
    </source>
</evidence>
<evidence type="ECO:0000256" key="1">
    <source>
        <dbReference type="SAM" id="MobiDB-lite"/>
    </source>
</evidence>
<protein>
    <submittedName>
        <fullName evidence="2">Uncharacterized protein</fullName>
    </submittedName>
</protein>
<dbReference type="EMBL" id="ASSJ01000042">
    <property type="protein sequence ID" value="ERN41702.1"/>
    <property type="molecule type" value="Genomic_DNA"/>
</dbReference>
<reference evidence="2 3" key="1">
    <citation type="submission" date="2013-05" db="EMBL/GenBank/DDBJ databases">
        <title>Draft genome sequence of Rubidibacter lacunae KORDI 51-2.</title>
        <authorList>
            <person name="Choi D.H."/>
            <person name="Noh J.H."/>
            <person name="Kwon K.-K."/>
            <person name="Lee J.-H."/>
            <person name="Ryu J.-Y."/>
        </authorList>
    </citation>
    <scope>NUCLEOTIDE SEQUENCE [LARGE SCALE GENOMIC DNA]</scope>
    <source>
        <strain evidence="2 3">KORDI 51-2</strain>
    </source>
</reference>